<evidence type="ECO:0008006" key="2">
    <source>
        <dbReference type="Google" id="ProtNLM"/>
    </source>
</evidence>
<dbReference type="EMBL" id="FR695868">
    <property type="protein sequence ID" value="CBX27953.1"/>
    <property type="molecule type" value="Genomic_DNA"/>
</dbReference>
<proteinExistence type="predicted"/>
<dbReference type="SUPFAM" id="SSF49265">
    <property type="entry name" value="Fibronectin type III"/>
    <property type="match status" value="1"/>
</dbReference>
<protein>
    <recommendedName>
        <fullName evidence="2">Fibronectin type-III domain-containing protein</fullName>
    </recommendedName>
</protein>
<dbReference type="InterPro" id="IPR003961">
    <property type="entry name" value="FN3_dom"/>
</dbReference>
<dbReference type="Gene3D" id="2.60.40.10">
    <property type="entry name" value="Immunoglobulins"/>
    <property type="match status" value="1"/>
</dbReference>
<dbReference type="InterPro" id="IPR036116">
    <property type="entry name" value="FN3_sf"/>
</dbReference>
<gene>
    <name evidence="1" type="ORF">N47_G32770</name>
</gene>
<organism evidence="1">
    <name type="scientific">uncultured Desulfobacterium sp</name>
    <dbReference type="NCBI Taxonomy" id="201089"/>
    <lineage>
        <taxon>Bacteria</taxon>
        <taxon>Pseudomonadati</taxon>
        <taxon>Thermodesulfobacteriota</taxon>
        <taxon>Desulfobacteria</taxon>
        <taxon>Desulfobacterales</taxon>
        <taxon>Desulfobacteriaceae</taxon>
        <taxon>Desulfobacterium</taxon>
        <taxon>environmental samples</taxon>
    </lineage>
</organism>
<dbReference type="InterPro" id="IPR013783">
    <property type="entry name" value="Ig-like_fold"/>
</dbReference>
<accession>E1YBK9</accession>
<reference evidence="1" key="1">
    <citation type="journal article" date="2011" name="Environ. Microbiol.">
        <title>Genomic insights into the metabolic potential of the polycyclic aromatic hydrocarbon degrading sulfate-reducing Deltaproteobacterium N47.</title>
        <authorList>
            <person name="Bergmann F."/>
            <person name="Selesi D."/>
            <person name="Weinmaier T."/>
            <person name="Tischler P."/>
            <person name="Rattei T."/>
            <person name="Meckenstock R.U."/>
        </authorList>
    </citation>
    <scope>NUCLEOTIDE SEQUENCE</scope>
</reference>
<dbReference type="AlphaFoldDB" id="E1YBK9"/>
<dbReference type="CDD" id="cd00063">
    <property type="entry name" value="FN3"/>
    <property type="match status" value="1"/>
</dbReference>
<evidence type="ECO:0000313" key="1">
    <source>
        <dbReference type="EMBL" id="CBX27953.1"/>
    </source>
</evidence>
<name>E1YBK9_9BACT</name>
<sequence length="128" mass="14406">MAGCGKKGPPSPPRQLAVPSVNNLESKIEANNVILTWTVPEAKEKESPPITGFVIRQAKYPLSEEICENCPINYKPIAEVAADFNGNDRKIKYIKQLDKGFKYFFKVTAFSKNMTSESRDSNIIKFDY</sequence>